<evidence type="ECO:0000313" key="8">
    <source>
        <dbReference type="EMBL" id="TMR36026.1"/>
    </source>
</evidence>
<evidence type="ECO:0000256" key="3">
    <source>
        <dbReference type="ARBA" id="ARBA00023082"/>
    </source>
</evidence>
<dbReference type="InterPro" id="IPR052704">
    <property type="entry name" value="ECF_Sigma-70_Domain"/>
</dbReference>
<dbReference type="GO" id="GO:0003677">
    <property type="term" value="F:DNA binding"/>
    <property type="evidence" value="ECO:0007669"/>
    <property type="project" value="InterPro"/>
</dbReference>
<comment type="similarity">
    <text evidence="1">Belongs to the sigma-70 factor family. ECF subfamily.</text>
</comment>
<dbReference type="AlphaFoldDB" id="A0A5S4GSX9"/>
<dbReference type="Proteomes" id="UP000305238">
    <property type="component" value="Unassembled WGS sequence"/>
</dbReference>
<dbReference type="InterPro" id="IPR013325">
    <property type="entry name" value="RNA_pol_sigma_r2"/>
</dbReference>
<dbReference type="GO" id="GO:0006352">
    <property type="term" value="P:DNA-templated transcription initiation"/>
    <property type="evidence" value="ECO:0007669"/>
    <property type="project" value="InterPro"/>
</dbReference>
<keyword evidence="3" id="KW-0731">Sigma factor</keyword>
<dbReference type="InterPro" id="IPR013249">
    <property type="entry name" value="RNA_pol_sigma70_r4_t2"/>
</dbReference>
<evidence type="ECO:0000256" key="2">
    <source>
        <dbReference type="ARBA" id="ARBA00023015"/>
    </source>
</evidence>
<keyword evidence="4" id="KW-0804">Transcription</keyword>
<dbReference type="InterPro" id="IPR036388">
    <property type="entry name" value="WH-like_DNA-bd_sf"/>
</dbReference>
<evidence type="ECO:0000256" key="4">
    <source>
        <dbReference type="ARBA" id="ARBA00023163"/>
    </source>
</evidence>
<dbReference type="RefSeq" id="WP_138638327.1">
    <property type="nucleotide sequence ID" value="NZ_JASWDG010000064.1"/>
</dbReference>
<dbReference type="NCBIfam" id="TIGR02937">
    <property type="entry name" value="sigma70-ECF"/>
    <property type="match status" value="1"/>
</dbReference>
<feature type="region of interest" description="Disordered" evidence="5">
    <location>
        <begin position="241"/>
        <end position="265"/>
    </location>
</feature>
<reference evidence="8 9" key="1">
    <citation type="submission" date="2019-05" db="EMBL/GenBank/DDBJ databases">
        <title>Draft genome sequence of Actinomadura geliboluensis A8036.</title>
        <authorList>
            <person name="Saricaoglu S."/>
            <person name="Isik K."/>
        </authorList>
    </citation>
    <scope>NUCLEOTIDE SEQUENCE [LARGE SCALE GENOMIC DNA]</scope>
    <source>
        <strain evidence="8 9">A8036</strain>
    </source>
</reference>
<dbReference type="PANTHER" id="PTHR30173">
    <property type="entry name" value="SIGMA 19 FACTOR"/>
    <property type="match status" value="1"/>
</dbReference>
<evidence type="ECO:0000313" key="9">
    <source>
        <dbReference type="Proteomes" id="UP000305238"/>
    </source>
</evidence>
<dbReference type="Pfam" id="PF08281">
    <property type="entry name" value="Sigma70_r4_2"/>
    <property type="match status" value="1"/>
</dbReference>
<organism evidence="8 9">
    <name type="scientific">Actinomadura geliboluensis</name>
    <dbReference type="NCBI Taxonomy" id="882440"/>
    <lineage>
        <taxon>Bacteria</taxon>
        <taxon>Bacillati</taxon>
        <taxon>Actinomycetota</taxon>
        <taxon>Actinomycetes</taxon>
        <taxon>Streptosporangiales</taxon>
        <taxon>Thermomonosporaceae</taxon>
        <taxon>Actinomadura</taxon>
    </lineage>
</organism>
<dbReference type="PANTHER" id="PTHR30173:SF36">
    <property type="entry name" value="ECF RNA POLYMERASE SIGMA FACTOR SIGJ"/>
    <property type="match status" value="1"/>
</dbReference>
<dbReference type="InterPro" id="IPR014284">
    <property type="entry name" value="RNA_pol_sigma-70_dom"/>
</dbReference>
<feature type="domain" description="RNA polymerase sigma-70 region 2" evidence="6">
    <location>
        <begin position="54"/>
        <end position="117"/>
    </location>
</feature>
<dbReference type="SUPFAM" id="SSF88659">
    <property type="entry name" value="Sigma3 and sigma4 domains of RNA polymerase sigma factors"/>
    <property type="match status" value="1"/>
</dbReference>
<dbReference type="Pfam" id="PF04542">
    <property type="entry name" value="Sigma70_r2"/>
    <property type="match status" value="1"/>
</dbReference>
<proteinExistence type="inferred from homology"/>
<feature type="domain" description="RNA polymerase sigma factor 70 region 4 type 2" evidence="7">
    <location>
        <begin position="151"/>
        <end position="202"/>
    </location>
</feature>
<dbReference type="Gene3D" id="1.10.1740.10">
    <property type="match status" value="1"/>
</dbReference>
<evidence type="ECO:0000259" key="6">
    <source>
        <dbReference type="Pfam" id="PF04542"/>
    </source>
</evidence>
<dbReference type="GO" id="GO:0016987">
    <property type="term" value="F:sigma factor activity"/>
    <property type="evidence" value="ECO:0007669"/>
    <property type="project" value="UniProtKB-KW"/>
</dbReference>
<keyword evidence="2" id="KW-0805">Transcription regulation</keyword>
<dbReference type="EMBL" id="VCKZ01000161">
    <property type="protein sequence ID" value="TMR36026.1"/>
    <property type="molecule type" value="Genomic_DNA"/>
</dbReference>
<gene>
    <name evidence="8" type="ORF">ETD96_21815</name>
</gene>
<keyword evidence="9" id="KW-1185">Reference proteome</keyword>
<dbReference type="Gene3D" id="1.10.10.10">
    <property type="entry name" value="Winged helix-like DNA-binding domain superfamily/Winged helix DNA-binding domain"/>
    <property type="match status" value="1"/>
</dbReference>
<dbReference type="InterPro" id="IPR013324">
    <property type="entry name" value="RNA_pol_sigma_r3/r4-like"/>
</dbReference>
<comment type="caution">
    <text evidence="8">The sequence shown here is derived from an EMBL/GenBank/DDBJ whole genome shotgun (WGS) entry which is preliminary data.</text>
</comment>
<evidence type="ECO:0000256" key="5">
    <source>
        <dbReference type="SAM" id="MobiDB-lite"/>
    </source>
</evidence>
<feature type="compositionally biased region" description="Low complexity" evidence="5">
    <location>
        <begin position="17"/>
        <end position="32"/>
    </location>
</feature>
<accession>A0A5S4GSX9</accession>
<dbReference type="InterPro" id="IPR007627">
    <property type="entry name" value="RNA_pol_sigma70_r2"/>
</dbReference>
<feature type="region of interest" description="Disordered" evidence="5">
    <location>
        <begin position="1"/>
        <end position="45"/>
    </location>
</feature>
<evidence type="ECO:0000256" key="1">
    <source>
        <dbReference type="ARBA" id="ARBA00010641"/>
    </source>
</evidence>
<dbReference type="OrthoDB" id="3672769at2"/>
<sequence>MARRKGREPLMTRHARGPAARGRASGARAGTAQPATGPELRTTDATAEDATSVFTRARPLLFGIAYRMLGSATEAEDVLQETWLRWWEADHPAIANPPAFLALITTRLAINTSKSARSRREISIGRRPPEFADGGTDLAAGAELGEALELALLVLLQRLTPTERAVYILREAFDYPHSEIAEIVRISPDNARQLFRRARKRLTTAHRQPIDRAEHRRLVRVFRDASRSGNIAALEDLFASASAGSRPGGGIGETAPLPADRRRAA</sequence>
<name>A0A5S4GSX9_9ACTN</name>
<protein>
    <submittedName>
        <fullName evidence="8">Sigma-70 family RNA polymerase sigma factor</fullName>
    </submittedName>
</protein>
<evidence type="ECO:0000259" key="7">
    <source>
        <dbReference type="Pfam" id="PF08281"/>
    </source>
</evidence>
<dbReference type="SUPFAM" id="SSF88946">
    <property type="entry name" value="Sigma2 domain of RNA polymerase sigma factors"/>
    <property type="match status" value="1"/>
</dbReference>